<comment type="catalytic activity">
    <reaction evidence="10">
        <text>a ubiquinone + NADH + 5 H(+)(in) = a ubiquinol + NAD(+) + 4 H(+)(out)</text>
        <dbReference type="Rhea" id="RHEA:29091"/>
        <dbReference type="Rhea" id="RHEA-COMP:9565"/>
        <dbReference type="Rhea" id="RHEA-COMP:9566"/>
        <dbReference type="ChEBI" id="CHEBI:15378"/>
        <dbReference type="ChEBI" id="CHEBI:16389"/>
        <dbReference type="ChEBI" id="CHEBI:17976"/>
        <dbReference type="ChEBI" id="CHEBI:57540"/>
        <dbReference type="ChEBI" id="CHEBI:57945"/>
        <dbReference type="EC" id="7.1.1.2"/>
    </reaction>
</comment>
<dbReference type="AlphaFoldDB" id="A0A3Q8BIS1"/>
<evidence type="ECO:0000256" key="1">
    <source>
        <dbReference type="ARBA" id="ARBA00004141"/>
    </source>
</evidence>
<keyword evidence="12" id="KW-0496">Mitochondrion</keyword>
<accession>A0A3Q8BIS1</accession>
<dbReference type="Pfam" id="PF00420">
    <property type="entry name" value="Oxidored_q2"/>
    <property type="match status" value="1"/>
</dbReference>
<sequence>MLMLGYVWEVSSFIMVFCGAFVFICGYKHLLNTLLSLEFMMLGIFWSMSCYISSIGVEGYFVLFFLLLVACEGALGLSLLVSIVRTHGNDCLWSFSVLSC</sequence>
<evidence type="ECO:0000256" key="11">
    <source>
        <dbReference type="SAM" id="Phobius"/>
    </source>
</evidence>
<feature type="transmembrane region" description="Helical" evidence="11">
    <location>
        <begin position="60"/>
        <end position="84"/>
    </location>
</feature>
<reference evidence="12" key="1">
    <citation type="submission" date="2016-05" db="EMBL/GenBank/DDBJ databases">
        <title>Complete mitochondrial genome of Pentacheles laevis.</title>
        <authorList>
            <person name="Tan M.H."/>
            <person name="Gan H.M."/>
            <person name="Bracken-Grissom H."/>
            <person name="Chan T.Y."/>
            <person name="Rahman S."/>
            <person name="Austin C.M."/>
        </authorList>
    </citation>
    <scope>NUCLEOTIDE SEQUENCE</scope>
</reference>
<protein>
    <recommendedName>
        <fullName evidence="3">NADH-ubiquinone oxidoreductase chain 4L</fullName>
    </recommendedName>
    <alternativeName>
        <fullName evidence="9">NADH dehydrogenase subunit 4L</fullName>
    </alternativeName>
</protein>
<evidence type="ECO:0000256" key="7">
    <source>
        <dbReference type="ARBA" id="ARBA00023027"/>
    </source>
</evidence>
<comment type="similarity">
    <text evidence="2">Belongs to the complex I subunit 4L family.</text>
</comment>
<dbReference type="InterPro" id="IPR039428">
    <property type="entry name" value="NUOK/Mnh_C1-like"/>
</dbReference>
<evidence type="ECO:0000256" key="4">
    <source>
        <dbReference type="ARBA" id="ARBA00022692"/>
    </source>
</evidence>
<evidence type="ECO:0000256" key="9">
    <source>
        <dbReference type="ARBA" id="ARBA00031586"/>
    </source>
</evidence>
<organism evidence="12">
    <name type="scientific">Pentacheles laevis</name>
    <dbReference type="NCBI Taxonomy" id="1522706"/>
    <lineage>
        <taxon>Eukaryota</taxon>
        <taxon>Metazoa</taxon>
        <taxon>Ecdysozoa</taxon>
        <taxon>Arthropoda</taxon>
        <taxon>Crustacea</taxon>
        <taxon>Multicrustacea</taxon>
        <taxon>Malacostraca</taxon>
        <taxon>Eumalacostraca</taxon>
        <taxon>Eucarida</taxon>
        <taxon>Decapoda</taxon>
        <taxon>Pleocyemata</taxon>
        <taxon>Polychelida</taxon>
        <taxon>Eryonoidea</taxon>
        <taxon>Polychelidae</taxon>
        <taxon>Pentacheles</taxon>
    </lineage>
</organism>
<geneLocation type="mitochondrion" evidence="12"/>
<dbReference type="GO" id="GO:0016020">
    <property type="term" value="C:membrane"/>
    <property type="evidence" value="ECO:0007669"/>
    <property type="project" value="UniProtKB-SubCell"/>
</dbReference>
<evidence type="ECO:0000256" key="2">
    <source>
        <dbReference type="ARBA" id="ARBA00010519"/>
    </source>
</evidence>
<evidence type="ECO:0000256" key="10">
    <source>
        <dbReference type="ARBA" id="ARBA00049551"/>
    </source>
</evidence>
<proteinExistence type="inferred from homology"/>
<feature type="transmembrane region" description="Helical" evidence="11">
    <location>
        <begin position="34"/>
        <end position="54"/>
    </location>
</feature>
<dbReference type="EMBL" id="KX343004">
    <property type="protein sequence ID" value="ART66012.1"/>
    <property type="molecule type" value="Genomic_DNA"/>
</dbReference>
<evidence type="ECO:0000313" key="12">
    <source>
        <dbReference type="EMBL" id="ART66012.1"/>
    </source>
</evidence>
<comment type="subcellular location">
    <subcellularLocation>
        <location evidence="1">Membrane</location>
        <topology evidence="1">Multi-pass membrane protein</topology>
    </subcellularLocation>
</comment>
<evidence type="ECO:0000256" key="8">
    <source>
        <dbReference type="ARBA" id="ARBA00023136"/>
    </source>
</evidence>
<evidence type="ECO:0000256" key="5">
    <source>
        <dbReference type="ARBA" id="ARBA00022967"/>
    </source>
</evidence>
<keyword evidence="6 11" id="KW-1133">Transmembrane helix</keyword>
<evidence type="ECO:0000256" key="6">
    <source>
        <dbReference type="ARBA" id="ARBA00022989"/>
    </source>
</evidence>
<name>A0A3Q8BIS1_9EUCA</name>
<keyword evidence="7" id="KW-0520">NAD</keyword>
<keyword evidence="5" id="KW-1278">Translocase</keyword>
<keyword evidence="4 11" id="KW-0812">Transmembrane</keyword>
<dbReference type="Gene3D" id="1.10.287.3510">
    <property type="match status" value="1"/>
</dbReference>
<dbReference type="GO" id="GO:0008137">
    <property type="term" value="F:NADH dehydrogenase (ubiquinone) activity"/>
    <property type="evidence" value="ECO:0007669"/>
    <property type="project" value="UniProtKB-EC"/>
</dbReference>
<feature type="transmembrane region" description="Helical" evidence="11">
    <location>
        <begin position="6"/>
        <end position="27"/>
    </location>
</feature>
<evidence type="ECO:0000256" key="3">
    <source>
        <dbReference type="ARBA" id="ARBA00016612"/>
    </source>
</evidence>
<gene>
    <name evidence="12" type="primary">nad4l</name>
</gene>
<keyword evidence="8 11" id="KW-0472">Membrane</keyword>